<evidence type="ECO:0000256" key="1">
    <source>
        <dbReference type="ARBA" id="ARBA00004651"/>
    </source>
</evidence>
<keyword evidence="5 7" id="KW-1133">Transmembrane helix</keyword>
<sequence length="286" mass="31266">MSTSIVDRQSRWVSTPAVHLVLVIAALYSLLPLVWLATSATKSLGDFSTTGAFEFGQWNLWANIKALFAQENGIFWHWLLNSVLYAGGGAVLGALICAACGYAIAKTSFPGRRLLFALTLTGVLVPTTVLALPMYLLASELRVVDTFWAVFIPLLTNPFGVYLAKVYADAAVPDEVLEAARVDGAGQLRTFFTVALPMMRPGVVTVLLFQFIGIWNNFFLPLVLLTNPKLFPLSLGLFQWSTRQNQFPQYTPLVITGSLLAVLPLVVAFLVLNRQWRTGLAAGSVK</sequence>
<gene>
    <name evidence="9" type="ORF">SAMN04488074_107310</name>
</gene>
<keyword evidence="4 7" id="KW-0812">Transmembrane</keyword>
<dbReference type="PANTHER" id="PTHR43744:SF12">
    <property type="entry name" value="ABC TRANSPORTER PERMEASE PROTEIN MG189-RELATED"/>
    <property type="match status" value="1"/>
</dbReference>
<dbReference type="InterPro" id="IPR000515">
    <property type="entry name" value="MetI-like"/>
</dbReference>
<feature type="transmembrane region" description="Helical" evidence="7">
    <location>
        <begin position="83"/>
        <end position="105"/>
    </location>
</feature>
<protein>
    <submittedName>
        <fullName evidence="9">Multiple sugar transport system permease protein</fullName>
    </submittedName>
</protein>
<feature type="domain" description="ABC transmembrane type-1" evidence="8">
    <location>
        <begin position="79"/>
        <end position="271"/>
    </location>
</feature>
<keyword evidence="6 7" id="KW-0472">Membrane</keyword>
<evidence type="ECO:0000259" key="8">
    <source>
        <dbReference type="PROSITE" id="PS50928"/>
    </source>
</evidence>
<comment type="similarity">
    <text evidence="7">Belongs to the binding-protein-dependent transport system permease family.</text>
</comment>
<dbReference type="CDD" id="cd06261">
    <property type="entry name" value="TM_PBP2"/>
    <property type="match status" value="1"/>
</dbReference>
<dbReference type="EMBL" id="FNET01000007">
    <property type="protein sequence ID" value="SDK85784.1"/>
    <property type="molecule type" value="Genomic_DNA"/>
</dbReference>
<evidence type="ECO:0000256" key="6">
    <source>
        <dbReference type="ARBA" id="ARBA00023136"/>
    </source>
</evidence>
<evidence type="ECO:0000313" key="10">
    <source>
        <dbReference type="Proteomes" id="UP000199682"/>
    </source>
</evidence>
<dbReference type="PANTHER" id="PTHR43744">
    <property type="entry name" value="ABC TRANSPORTER PERMEASE PROTEIN MG189-RELATED-RELATED"/>
    <property type="match status" value="1"/>
</dbReference>
<dbReference type="InterPro" id="IPR035906">
    <property type="entry name" value="MetI-like_sf"/>
</dbReference>
<feature type="transmembrane region" description="Helical" evidence="7">
    <location>
        <begin position="250"/>
        <end position="272"/>
    </location>
</feature>
<dbReference type="GO" id="GO:0055085">
    <property type="term" value="P:transmembrane transport"/>
    <property type="evidence" value="ECO:0007669"/>
    <property type="project" value="InterPro"/>
</dbReference>
<evidence type="ECO:0000256" key="3">
    <source>
        <dbReference type="ARBA" id="ARBA00022475"/>
    </source>
</evidence>
<dbReference type="SUPFAM" id="SSF161098">
    <property type="entry name" value="MetI-like"/>
    <property type="match status" value="1"/>
</dbReference>
<reference evidence="10" key="1">
    <citation type="submission" date="2016-10" db="EMBL/GenBank/DDBJ databases">
        <authorList>
            <person name="Varghese N."/>
            <person name="Submissions S."/>
        </authorList>
    </citation>
    <scope>NUCLEOTIDE SEQUENCE [LARGE SCALE GENOMIC DNA]</scope>
    <source>
        <strain evidence="10">DSM 44796</strain>
    </source>
</reference>
<feature type="transmembrane region" description="Helical" evidence="7">
    <location>
        <begin position="114"/>
        <end position="135"/>
    </location>
</feature>
<dbReference type="Pfam" id="PF00528">
    <property type="entry name" value="BPD_transp_1"/>
    <property type="match status" value="1"/>
</dbReference>
<organism evidence="9 10">
    <name type="scientific">Lentzea albidocapillata subsp. violacea</name>
    <dbReference type="NCBI Taxonomy" id="128104"/>
    <lineage>
        <taxon>Bacteria</taxon>
        <taxon>Bacillati</taxon>
        <taxon>Actinomycetota</taxon>
        <taxon>Actinomycetes</taxon>
        <taxon>Pseudonocardiales</taxon>
        <taxon>Pseudonocardiaceae</taxon>
        <taxon>Lentzea</taxon>
    </lineage>
</organism>
<dbReference type="Proteomes" id="UP000199682">
    <property type="component" value="Unassembled WGS sequence"/>
</dbReference>
<keyword evidence="9" id="KW-0762">Sugar transport</keyword>
<dbReference type="AlphaFoldDB" id="A0A1G9FBJ9"/>
<feature type="transmembrane region" description="Helical" evidence="7">
    <location>
        <begin position="12"/>
        <end position="37"/>
    </location>
</feature>
<dbReference type="PROSITE" id="PS50928">
    <property type="entry name" value="ABC_TM1"/>
    <property type="match status" value="1"/>
</dbReference>
<feature type="transmembrane region" description="Helical" evidence="7">
    <location>
        <begin position="147"/>
        <end position="168"/>
    </location>
</feature>
<keyword evidence="2 7" id="KW-0813">Transport</keyword>
<name>A0A1G9FBJ9_9PSEU</name>
<accession>A0A1G9FBJ9</accession>
<dbReference type="RefSeq" id="WP_176929695.1">
    <property type="nucleotide sequence ID" value="NZ_FNET01000007.1"/>
</dbReference>
<dbReference type="GO" id="GO:0005886">
    <property type="term" value="C:plasma membrane"/>
    <property type="evidence" value="ECO:0007669"/>
    <property type="project" value="UniProtKB-SubCell"/>
</dbReference>
<evidence type="ECO:0000256" key="7">
    <source>
        <dbReference type="RuleBase" id="RU363032"/>
    </source>
</evidence>
<evidence type="ECO:0000256" key="2">
    <source>
        <dbReference type="ARBA" id="ARBA00022448"/>
    </source>
</evidence>
<proteinExistence type="inferred from homology"/>
<keyword evidence="3" id="KW-1003">Cell membrane</keyword>
<evidence type="ECO:0000313" key="9">
    <source>
        <dbReference type="EMBL" id="SDK85784.1"/>
    </source>
</evidence>
<comment type="subcellular location">
    <subcellularLocation>
        <location evidence="1 7">Cell membrane</location>
        <topology evidence="1 7">Multi-pass membrane protein</topology>
    </subcellularLocation>
</comment>
<evidence type="ECO:0000256" key="5">
    <source>
        <dbReference type="ARBA" id="ARBA00022989"/>
    </source>
</evidence>
<dbReference type="Gene3D" id="1.10.3720.10">
    <property type="entry name" value="MetI-like"/>
    <property type="match status" value="1"/>
</dbReference>
<evidence type="ECO:0000256" key="4">
    <source>
        <dbReference type="ARBA" id="ARBA00022692"/>
    </source>
</evidence>